<dbReference type="Gene3D" id="1.20.1260.120">
    <property type="entry name" value="Protein of unknown function DUF2935"/>
    <property type="match status" value="1"/>
</dbReference>
<sequence>MLSREEYIQLSLTYNLFWIRIMKEHAVFIEGAMSPPGKQLAARANRFKQQFDRLLLVAIRLAADSVPKEALQSGQYYTRYTEEAERVTQRDTGIAINSDLTRLMYNIAPLNPHLAVTAKKEQEISALNQNILSLTNALAKLKAEVLGSQTACSLFTFLFDADLEHVLLEARRYIEILRNLQNRDDGVRQDYKKFWIENMAGHAKVMRGLFDPAESNYIEAANQFARTFDSLLQNDLYLTNPAVLTDTKAIGEFKADATRGILECRVKSVMLPLYTDHLLREASHFIYLMQG</sequence>
<evidence type="ECO:0000256" key="1">
    <source>
        <dbReference type="SAM" id="Coils"/>
    </source>
</evidence>
<dbReference type="STRING" id="1122930.SAMN02745168_2138"/>
<dbReference type="Proteomes" id="UP000192790">
    <property type="component" value="Unassembled WGS sequence"/>
</dbReference>
<keyword evidence="3" id="KW-1185">Reference proteome</keyword>
<evidence type="ECO:0000313" key="3">
    <source>
        <dbReference type="Proteomes" id="UP000192790"/>
    </source>
</evidence>
<accession>A0A1W2BE67</accession>
<evidence type="ECO:0000313" key="2">
    <source>
        <dbReference type="EMBL" id="SMC71287.1"/>
    </source>
</evidence>
<dbReference type="SUPFAM" id="SSF158430">
    <property type="entry name" value="Bacillus cereus metalloprotein-like"/>
    <property type="match status" value="2"/>
</dbReference>
<proteinExistence type="predicted"/>
<dbReference type="OrthoDB" id="1633927at2"/>
<dbReference type="AlphaFoldDB" id="A0A1W2BE67"/>
<feature type="coiled-coil region" evidence="1">
    <location>
        <begin position="117"/>
        <end position="183"/>
    </location>
</feature>
<gene>
    <name evidence="2" type="ORF">SAMN02745168_2138</name>
</gene>
<keyword evidence="1" id="KW-0175">Coiled coil</keyword>
<evidence type="ECO:0008006" key="4">
    <source>
        <dbReference type="Google" id="ProtNLM"/>
    </source>
</evidence>
<dbReference type="EMBL" id="FWXW01000005">
    <property type="protein sequence ID" value="SMC71287.1"/>
    <property type="molecule type" value="Genomic_DNA"/>
</dbReference>
<name>A0A1W2BE67_9FIRM</name>
<reference evidence="2 3" key="1">
    <citation type="submission" date="2017-04" db="EMBL/GenBank/DDBJ databases">
        <authorList>
            <person name="Afonso C.L."/>
            <person name="Miller P.J."/>
            <person name="Scott M.A."/>
            <person name="Spackman E."/>
            <person name="Goraichik I."/>
            <person name="Dimitrov K.M."/>
            <person name="Suarez D.L."/>
            <person name="Swayne D.E."/>
        </authorList>
    </citation>
    <scope>NUCLEOTIDE SEQUENCE [LARGE SCALE GENOMIC DNA]</scope>
    <source>
        <strain evidence="2 3">DSM 12816</strain>
    </source>
</reference>
<dbReference type="Pfam" id="PF11155">
    <property type="entry name" value="DUF2935"/>
    <property type="match status" value="2"/>
</dbReference>
<organism evidence="2 3">
    <name type="scientific">Papillibacter cinnamivorans DSM 12816</name>
    <dbReference type="NCBI Taxonomy" id="1122930"/>
    <lineage>
        <taxon>Bacteria</taxon>
        <taxon>Bacillati</taxon>
        <taxon>Bacillota</taxon>
        <taxon>Clostridia</taxon>
        <taxon>Eubacteriales</taxon>
        <taxon>Oscillospiraceae</taxon>
        <taxon>Papillibacter</taxon>
    </lineage>
</organism>
<protein>
    <recommendedName>
        <fullName evidence="4">DUF2935 domain-containing protein</fullName>
    </recommendedName>
</protein>
<dbReference type="RefSeq" id="WP_159448088.1">
    <property type="nucleotide sequence ID" value="NZ_FWXW01000005.1"/>
</dbReference>
<dbReference type="InterPro" id="IPR021328">
    <property type="entry name" value="CotB-like"/>
</dbReference>